<keyword evidence="2" id="KW-0812">Transmembrane</keyword>
<dbReference type="InterPro" id="IPR008930">
    <property type="entry name" value="Terpenoid_cyclase/PrenylTrfase"/>
</dbReference>
<dbReference type="KEGG" id="eus:EUTSA_v10002857mg"/>
<dbReference type="PANTHER" id="PTHR11764">
    <property type="entry name" value="TERPENE CYCLASE/MUTASE FAMILY MEMBER"/>
    <property type="match status" value="1"/>
</dbReference>
<accession>V4KGN2</accession>
<dbReference type="Proteomes" id="UP000030689">
    <property type="component" value="Unassembled WGS sequence"/>
</dbReference>
<organism evidence="3 4">
    <name type="scientific">Eutrema salsugineum</name>
    <name type="common">Saltwater cress</name>
    <name type="synonym">Sisymbrium salsugineum</name>
    <dbReference type="NCBI Taxonomy" id="72664"/>
    <lineage>
        <taxon>Eukaryota</taxon>
        <taxon>Viridiplantae</taxon>
        <taxon>Streptophyta</taxon>
        <taxon>Embryophyta</taxon>
        <taxon>Tracheophyta</taxon>
        <taxon>Spermatophyta</taxon>
        <taxon>Magnoliopsida</taxon>
        <taxon>eudicotyledons</taxon>
        <taxon>Gunneridae</taxon>
        <taxon>Pentapetalae</taxon>
        <taxon>rosids</taxon>
        <taxon>malvids</taxon>
        <taxon>Brassicales</taxon>
        <taxon>Brassicaceae</taxon>
        <taxon>Eutremeae</taxon>
        <taxon>Eutrema</taxon>
    </lineage>
</organism>
<dbReference type="SUPFAM" id="SSF48239">
    <property type="entry name" value="Terpenoid cyclases/Protein prenyltransferases"/>
    <property type="match status" value="1"/>
</dbReference>
<proteinExistence type="predicted"/>
<gene>
    <name evidence="3" type="ORF">EUTSA_v10002857mg</name>
</gene>
<dbReference type="Gene3D" id="1.50.10.20">
    <property type="match status" value="1"/>
</dbReference>
<dbReference type="GO" id="GO:0042300">
    <property type="term" value="F:beta-amyrin synthase activity"/>
    <property type="evidence" value="ECO:0007669"/>
    <property type="project" value="TreeGrafter"/>
</dbReference>
<dbReference type="eggNOG" id="KOG0497">
    <property type="taxonomic scope" value="Eukaryota"/>
</dbReference>
<reference evidence="3 4" key="1">
    <citation type="journal article" date="2013" name="Front. Plant Sci.">
        <title>The Reference Genome of the Halophytic Plant Eutrema salsugineum.</title>
        <authorList>
            <person name="Yang R."/>
            <person name="Jarvis D.E."/>
            <person name="Chen H."/>
            <person name="Beilstein M.A."/>
            <person name="Grimwood J."/>
            <person name="Jenkins J."/>
            <person name="Shu S."/>
            <person name="Prochnik S."/>
            <person name="Xin M."/>
            <person name="Ma C."/>
            <person name="Schmutz J."/>
            <person name="Wing R.A."/>
            <person name="Mitchell-Olds T."/>
            <person name="Schumaker K.S."/>
            <person name="Wang X."/>
        </authorList>
    </citation>
    <scope>NUCLEOTIDE SEQUENCE [LARGE SCALE GENOMIC DNA]</scope>
</reference>
<dbReference type="InterPro" id="IPR018333">
    <property type="entry name" value="Squalene_cyclase"/>
</dbReference>
<protein>
    <submittedName>
        <fullName evidence="3">Uncharacterized protein</fullName>
    </submittedName>
</protein>
<evidence type="ECO:0000256" key="1">
    <source>
        <dbReference type="ARBA" id="ARBA00023235"/>
    </source>
</evidence>
<dbReference type="GO" id="GO:0005811">
    <property type="term" value="C:lipid droplet"/>
    <property type="evidence" value="ECO:0007669"/>
    <property type="project" value="InterPro"/>
</dbReference>
<feature type="transmembrane region" description="Helical" evidence="2">
    <location>
        <begin position="6"/>
        <end position="32"/>
    </location>
</feature>
<keyword evidence="2" id="KW-1133">Transmembrane helix</keyword>
<sequence length="110" mass="12782">MQKCGVTAGWFTCLCLIFVGRHLVCLIIPLILKPREEIVFQPYAKINRNRGGHLCAKEDTYCPHPQIQDIIWDCLYSLSRFIHTGHLTVTRKTVNVGCRIKQRKRDIVFQ</sequence>
<evidence type="ECO:0000313" key="4">
    <source>
        <dbReference type="Proteomes" id="UP000030689"/>
    </source>
</evidence>
<evidence type="ECO:0000313" key="3">
    <source>
        <dbReference type="EMBL" id="ESQ36955.1"/>
    </source>
</evidence>
<dbReference type="Gramene" id="ESQ36955">
    <property type="protein sequence ID" value="ESQ36955"/>
    <property type="gene ID" value="EUTSA_v10002857mg"/>
</dbReference>
<dbReference type="GO" id="GO:0016104">
    <property type="term" value="P:triterpenoid biosynthetic process"/>
    <property type="evidence" value="ECO:0007669"/>
    <property type="project" value="InterPro"/>
</dbReference>
<dbReference type="STRING" id="72664.V4KGN2"/>
<evidence type="ECO:0000256" key="2">
    <source>
        <dbReference type="SAM" id="Phobius"/>
    </source>
</evidence>
<keyword evidence="4" id="KW-1185">Reference proteome</keyword>
<keyword evidence="1" id="KW-0413">Isomerase</keyword>
<dbReference type="AlphaFoldDB" id="V4KGN2"/>
<name>V4KGN2_EUTSA</name>
<dbReference type="PANTHER" id="PTHR11764:SF58">
    <property type="entry name" value="BETA-AMYRIN SYNTHASE-RELATED"/>
    <property type="match status" value="1"/>
</dbReference>
<dbReference type="EMBL" id="KI517609">
    <property type="protein sequence ID" value="ESQ36955.1"/>
    <property type="molecule type" value="Genomic_DNA"/>
</dbReference>
<keyword evidence="2" id="KW-0472">Membrane</keyword>